<evidence type="ECO:0000313" key="2">
    <source>
        <dbReference type="EMBL" id="UMM30084.1"/>
    </source>
</evidence>
<dbReference type="AlphaFoldDB" id="A0AAE9JHE3"/>
<feature type="compositionally biased region" description="Polar residues" evidence="1">
    <location>
        <begin position="65"/>
        <end position="78"/>
    </location>
</feature>
<reference evidence="2 3" key="1">
    <citation type="submission" date="2022-04" db="EMBL/GenBank/DDBJ databases">
        <title>Chromosome-level reference genomes for two strains of Caenorhabditis briggsae: an improved platform for comparative genomics.</title>
        <authorList>
            <person name="Stevens L."/>
            <person name="Andersen E."/>
        </authorList>
    </citation>
    <scope>NUCLEOTIDE SEQUENCE [LARGE SCALE GENOMIC DNA]</scope>
    <source>
        <strain evidence="2">VX34</strain>
        <tissue evidence="2">Whole-organism</tissue>
    </source>
</reference>
<feature type="region of interest" description="Disordered" evidence="1">
    <location>
        <begin position="1"/>
        <end position="136"/>
    </location>
</feature>
<proteinExistence type="predicted"/>
<evidence type="ECO:0000256" key="1">
    <source>
        <dbReference type="SAM" id="MobiDB-lite"/>
    </source>
</evidence>
<name>A0AAE9JHE3_CAEBR</name>
<dbReference type="Proteomes" id="UP000829354">
    <property type="component" value="Chromosome IV"/>
</dbReference>
<sequence length="230" mass="25768">MSREHTNWEENKKLNSIRDSPNIMKLLTKKNEEPSSSSAADSKAQDTDFRKLPINKLAFAITKSKPPTTITAPNVLNDSDQDEGVVEGSKVKKSDTPKDIDYRKTEPSTSRHSSRNSNDDNPLNDRLADISLPRGTPQSEQAMRLINNFQGKLRAINKDSESKVQNVNEHLAGLVNCISDIHNTIGGNEVIFLTHNFPEDSLAGRSYTERGIKVRNIRQVLQMIEDTLKT</sequence>
<dbReference type="EMBL" id="CP092623">
    <property type="protein sequence ID" value="UMM30084.1"/>
    <property type="molecule type" value="Genomic_DNA"/>
</dbReference>
<feature type="compositionally biased region" description="Basic and acidic residues" evidence="1">
    <location>
        <begin position="89"/>
        <end position="106"/>
    </location>
</feature>
<gene>
    <name evidence="2" type="ORF">L5515_012120</name>
</gene>
<feature type="compositionally biased region" description="Basic and acidic residues" evidence="1">
    <location>
        <begin position="1"/>
        <end position="13"/>
    </location>
</feature>
<protein>
    <submittedName>
        <fullName evidence="2">Uncharacterized protein</fullName>
    </submittedName>
</protein>
<feature type="compositionally biased region" description="Low complexity" evidence="1">
    <location>
        <begin position="108"/>
        <end position="121"/>
    </location>
</feature>
<accession>A0AAE9JHE3</accession>
<organism evidence="2 3">
    <name type="scientific">Caenorhabditis briggsae</name>
    <dbReference type="NCBI Taxonomy" id="6238"/>
    <lineage>
        <taxon>Eukaryota</taxon>
        <taxon>Metazoa</taxon>
        <taxon>Ecdysozoa</taxon>
        <taxon>Nematoda</taxon>
        <taxon>Chromadorea</taxon>
        <taxon>Rhabditida</taxon>
        <taxon>Rhabditina</taxon>
        <taxon>Rhabditomorpha</taxon>
        <taxon>Rhabditoidea</taxon>
        <taxon>Rhabditidae</taxon>
        <taxon>Peloderinae</taxon>
        <taxon>Caenorhabditis</taxon>
    </lineage>
</organism>
<evidence type="ECO:0000313" key="3">
    <source>
        <dbReference type="Proteomes" id="UP000829354"/>
    </source>
</evidence>
<keyword evidence="3" id="KW-1185">Reference proteome</keyword>